<protein>
    <submittedName>
        <fullName evidence="2">Uncharacterized protein</fullName>
    </submittedName>
</protein>
<reference evidence="2 3" key="1">
    <citation type="submission" date="2016-10" db="EMBL/GenBank/DDBJ databases">
        <authorList>
            <person name="de Groot N.N."/>
        </authorList>
    </citation>
    <scope>NUCLEOTIDE SEQUENCE [LARGE SCALE GENOMIC DNA]</scope>
    <source>
        <strain evidence="2 3">DSM 25232</strain>
    </source>
</reference>
<gene>
    <name evidence="2" type="ORF">SAMN04487910_1658</name>
</gene>
<proteinExistence type="predicted"/>
<dbReference type="EMBL" id="FOAB01000003">
    <property type="protein sequence ID" value="SEL08248.1"/>
    <property type="molecule type" value="Genomic_DNA"/>
</dbReference>
<feature type="compositionally biased region" description="Basic and acidic residues" evidence="1">
    <location>
        <begin position="149"/>
        <end position="158"/>
    </location>
</feature>
<evidence type="ECO:0000256" key="1">
    <source>
        <dbReference type="SAM" id="MobiDB-lite"/>
    </source>
</evidence>
<name>A0A1H7MBG9_AQUAM</name>
<evidence type="ECO:0000313" key="3">
    <source>
        <dbReference type="Proteomes" id="UP000198521"/>
    </source>
</evidence>
<feature type="compositionally biased region" description="Pro residues" evidence="1">
    <location>
        <begin position="162"/>
        <end position="173"/>
    </location>
</feature>
<dbReference type="STRING" id="1038014.SAMN04487910_1658"/>
<sequence>MIHTLNIAKNMKRYISLIAILTIVSAFSQEKKTIFQPEFASFTIQCEKIGRTIVDKNSISDVTEWYEGEKLQETISKISKLESDINASPLKVTYYLVLINEERPVYTFHFFNKETKEEFGQLFLLFKNRDNVLIDEIRLVDKTGLEKIKSESEKDSEFKNIPLPPPPPPIIKN</sequence>
<dbReference type="AlphaFoldDB" id="A0A1H7MBG9"/>
<accession>A0A1H7MBG9</accession>
<keyword evidence="3" id="KW-1185">Reference proteome</keyword>
<dbReference type="Proteomes" id="UP000198521">
    <property type="component" value="Unassembled WGS sequence"/>
</dbReference>
<organism evidence="2 3">
    <name type="scientific">Aquimarina amphilecti</name>
    <dbReference type="NCBI Taxonomy" id="1038014"/>
    <lineage>
        <taxon>Bacteria</taxon>
        <taxon>Pseudomonadati</taxon>
        <taxon>Bacteroidota</taxon>
        <taxon>Flavobacteriia</taxon>
        <taxon>Flavobacteriales</taxon>
        <taxon>Flavobacteriaceae</taxon>
        <taxon>Aquimarina</taxon>
    </lineage>
</organism>
<evidence type="ECO:0000313" key="2">
    <source>
        <dbReference type="EMBL" id="SEL08248.1"/>
    </source>
</evidence>
<feature type="region of interest" description="Disordered" evidence="1">
    <location>
        <begin position="149"/>
        <end position="173"/>
    </location>
</feature>